<comment type="caution">
    <text evidence="7">The sequence shown here is derived from an EMBL/GenBank/DDBJ whole genome shotgun (WGS) entry which is preliminary data.</text>
</comment>
<dbReference type="InterPro" id="IPR007627">
    <property type="entry name" value="RNA_pol_sigma70_r2"/>
</dbReference>
<dbReference type="InterPro" id="IPR013324">
    <property type="entry name" value="RNA_pol_sigma_r3/r4-like"/>
</dbReference>
<reference evidence="7 8" key="1">
    <citation type="submission" date="2019-07" db="EMBL/GenBank/DDBJ databases">
        <authorList>
            <person name="Kim J."/>
        </authorList>
    </citation>
    <scope>NUCLEOTIDE SEQUENCE [LARGE SCALE GENOMIC DNA]</scope>
    <source>
        <strain evidence="7 8">N4</strain>
    </source>
</reference>
<dbReference type="GO" id="GO:0016987">
    <property type="term" value="F:sigma factor activity"/>
    <property type="evidence" value="ECO:0007669"/>
    <property type="project" value="UniProtKB-KW"/>
</dbReference>
<keyword evidence="3" id="KW-0731">Sigma factor</keyword>
<dbReference type="NCBIfam" id="TIGR02937">
    <property type="entry name" value="sigma70-ECF"/>
    <property type="match status" value="1"/>
</dbReference>
<evidence type="ECO:0000313" key="8">
    <source>
        <dbReference type="Proteomes" id="UP000318102"/>
    </source>
</evidence>
<accession>A0A559IKW8</accession>
<dbReference type="OrthoDB" id="9782703at2"/>
<protein>
    <submittedName>
        <fullName evidence="7">Sigma-70 family RNA polymerase sigma factor</fullName>
    </submittedName>
</protein>
<proteinExistence type="inferred from homology"/>
<keyword evidence="8" id="KW-1185">Reference proteome</keyword>
<comment type="similarity">
    <text evidence="1">Belongs to the sigma-70 factor family. ECF subfamily.</text>
</comment>
<evidence type="ECO:0000256" key="4">
    <source>
        <dbReference type="ARBA" id="ARBA00023163"/>
    </source>
</evidence>
<sequence>MSDFELEKRAIAGDDESFSILIEQRKERIYRMAYTYVRNKEDALEIVQETVYKAYLSVEKLQQPQYFNTWLMKIAVNAALDHIRKSKRVVYMDKDIERSYTPDNREGKLDLYEALDSLDEKTRTVLMLRYFEDMPLKDIADTLETPLSTIKSLIYRGLEKLKINLGEGELLE</sequence>
<dbReference type="InterPro" id="IPR014284">
    <property type="entry name" value="RNA_pol_sigma-70_dom"/>
</dbReference>
<dbReference type="SUPFAM" id="SSF88659">
    <property type="entry name" value="Sigma3 and sigma4 domains of RNA polymerase sigma factors"/>
    <property type="match status" value="1"/>
</dbReference>
<evidence type="ECO:0000256" key="3">
    <source>
        <dbReference type="ARBA" id="ARBA00023082"/>
    </source>
</evidence>
<evidence type="ECO:0000256" key="2">
    <source>
        <dbReference type="ARBA" id="ARBA00023015"/>
    </source>
</evidence>
<dbReference type="RefSeq" id="WP_144993472.1">
    <property type="nucleotide sequence ID" value="NZ_VNJK01000003.1"/>
</dbReference>
<evidence type="ECO:0000259" key="6">
    <source>
        <dbReference type="Pfam" id="PF08281"/>
    </source>
</evidence>
<dbReference type="InterPro" id="IPR013325">
    <property type="entry name" value="RNA_pol_sigma_r2"/>
</dbReference>
<dbReference type="PANTHER" id="PTHR43133:SF51">
    <property type="entry name" value="RNA POLYMERASE SIGMA FACTOR"/>
    <property type="match status" value="1"/>
</dbReference>
<name>A0A559IKW8_9BACL</name>
<dbReference type="EMBL" id="VNJK01000003">
    <property type="protein sequence ID" value="TVX88306.1"/>
    <property type="molecule type" value="Genomic_DNA"/>
</dbReference>
<dbReference type="InterPro" id="IPR036388">
    <property type="entry name" value="WH-like_DNA-bd_sf"/>
</dbReference>
<dbReference type="NCBIfam" id="TIGR02954">
    <property type="entry name" value="Sig70_famx3"/>
    <property type="match status" value="1"/>
</dbReference>
<dbReference type="InterPro" id="IPR013249">
    <property type="entry name" value="RNA_pol_sigma70_r4_t2"/>
</dbReference>
<evidence type="ECO:0000256" key="1">
    <source>
        <dbReference type="ARBA" id="ARBA00010641"/>
    </source>
</evidence>
<dbReference type="Pfam" id="PF08281">
    <property type="entry name" value="Sigma70_r4_2"/>
    <property type="match status" value="1"/>
</dbReference>
<keyword evidence="2" id="KW-0805">Transcription regulation</keyword>
<dbReference type="Gene3D" id="1.10.1740.10">
    <property type="match status" value="1"/>
</dbReference>
<dbReference type="SUPFAM" id="SSF88946">
    <property type="entry name" value="Sigma2 domain of RNA polymerase sigma factors"/>
    <property type="match status" value="1"/>
</dbReference>
<dbReference type="AlphaFoldDB" id="A0A559IKW8"/>
<evidence type="ECO:0000259" key="5">
    <source>
        <dbReference type="Pfam" id="PF04542"/>
    </source>
</evidence>
<dbReference type="InterPro" id="IPR014300">
    <property type="entry name" value="RNA_pol_sigma-V"/>
</dbReference>
<dbReference type="Pfam" id="PF04542">
    <property type="entry name" value="Sigma70_r2"/>
    <property type="match status" value="1"/>
</dbReference>
<dbReference type="Proteomes" id="UP000318102">
    <property type="component" value="Unassembled WGS sequence"/>
</dbReference>
<gene>
    <name evidence="7" type="ORF">FPZ44_20680</name>
</gene>
<feature type="domain" description="RNA polymerase sigma factor 70 region 4 type 2" evidence="6">
    <location>
        <begin position="110"/>
        <end position="161"/>
    </location>
</feature>
<feature type="domain" description="RNA polymerase sigma-70 region 2" evidence="5">
    <location>
        <begin position="21"/>
        <end position="88"/>
    </location>
</feature>
<dbReference type="CDD" id="cd06171">
    <property type="entry name" value="Sigma70_r4"/>
    <property type="match status" value="1"/>
</dbReference>
<dbReference type="GO" id="GO:0003677">
    <property type="term" value="F:DNA binding"/>
    <property type="evidence" value="ECO:0007669"/>
    <property type="project" value="InterPro"/>
</dbReference>
<dbReference type="Gene3D" id="1.10.10.10">
    <property type="entry name" value="Winged helix-like DNA-binding domain superfamily/Winged helix DNA-binding domain"/>
    <property type="match status" value="1"/>
</dbReference>
<organism evidence="7 8">
    <name type="scientific">Paenibacillus agilis</name>
    <dbReference type="NCBI Taxonomy" id="3020863"/>
    <lineage>
        <taxon>Bacteria</taxon>
        <taxon>Bacillati</taxon>
        <taxon>Bacillota</taxon>
        <taxon>Bacilli</taxon>
        <taxon>Bacillales</taxon>
        <taxon>Paenibacillaceae</taxon>
        <taxon>Paenibacillus</taxon>
    </lineage>
</organism>
<dbReference type="GO" id="GO:0006352">
    <property type="term" value="P:DNA-templated transcription initiation"/>
    <property type="evidence" value="ECO:0007669"/>
    <property type="project" value="InterPro"/>
</dbReference>
<dbReference type="PANTHER" id="PTHR43133">
    <property type="entry name" value="RNA POLYMERASE ECF-TYPE SIGMA FACTO"/>
    <property type="match status" value="1"/>
</dbReference>
<evidence type="ECO:0000313" key="7">
    <source>
        <dbReference type="EMBL" id="TVX88306.1"/>
    </source>
</evidence>
<dbReference type="InterPro" id="IPR039425">
    <property type="entry name" value="RNA_pol_sigma-70-like"/>
</dbReference>
<keyword evidence="4" id="KW-0804">Transcription</keyword>